<proteinExistence type="predicted"/>
<dbReference type="Proteomes" id="UP000235023">
    <property type="component" value="Unassembled WGS sequence"/>
</dbReference>
<sequence length="61" mass="6660">MITLSILSPRPLSADTVCSHSSAVHGYYYTKSLPPPPAHHSDRGPNPISLVKLGLYTRLNM</sequence>
<name>A0A2J5HK27_9EURO</name>
<evidence type="ECO:0000313" key="2">
    <source>
        <dbReference type="Proteomes" id="UP000235023"/>
    </source>
</evidence>
<accession>A0A2J5HK27</accession>
<protein>
    <submittedName>
        <fullName evidence="1">Uncharacterized protein</fullName>
    </submittedName>
</protein>
<dbReference type="AlphaFoldDB" id="A0A2J5HK27"/>
<evidence type="ECO:0000313" key="1">
    <source>
        <dbReference type="EMBL" id="PLN77475.1"/>
    </source>
</evidence>
<keyword evidence="2" id="KW-1185">Reference proteome</keyword>
<dbReference type="EMBL" id="KZ559595">
    <property type="protein sequence ID" value="PLN77475.1"/>
    <property type="molecule type" value="Genomic_DNA"/>
</dbReference>
<organism evidence="1 2">
    <name type="scientific">Aspergillus taichungensis</name>
    <dbReference type="NCBI Taxonomy" id="482145"/>
    <lineage>
        <taxon>Eukaryota</taxon>
        <taxon>Fungi</taxon>
        <taxon>Dikarya</taxon>
        <taxon>Ascomycota</taxon>
        <taxon>Pezizomycotina</taxon>
        <taxon>Eurotiomycetes</taxon>
        <taxon>Eurotiomycetidae</taxon>
        <taxon>Eurotiales</taxon>
        <taxon>Aspergillaceae</taxon>
        <taxon>Aspergillus</taxon>
        <taxon>Aspergillus subgen. Circumdati</taxon>
    </lineage>
</organism>
<reference evidence="2" key="1">
    <citation type="submission" date="2017-12" db="EMBL/GenBank/DDBJ databases">
        <authorList>
            <consortium name="DOE Joint Genome Institute"/>
            <person name="Mondo S.J."/>
            <person name="Kjaerbolling I."/>
            <person name="Vesth T.C."/>
            <person name="Frisvad J.C."/>
            <person name="Nybo J.L."/>
            <person name="Theobald S."/>
            <person name="Kuo A."/>
            <person name="Bowyer P."/>
            <person name="Matsuda Y."/>
            <person name="Lyhne E.K."/>
            <person name="Kogle M.E."/>
            <person name="Clum A."/>
            <person name="Lipzen A."/>
            <person name="Salamov A."/>
            <person name="Ngan C.Y."/>
            <person name="Daum C."/>
            <person name="Chiniquy J."/>
            <person name="Barry K."/>
            <person name="LaButti K."/>
            <person name="Haridas S."/>
            <person name="Simmons B.A."/>
            <person name="Magnuson J.K."/>
            <person name="Mortensen U.H."/>
            <person name="Larsen T.O."/>
            <person name="Grigoriev I.V."/>
            <person name="Baker S.E."/>
            <person name="Andersen M.R."/>
            <person name="Nordberg H.P."/>
            <person name="Cantor M.N."/>
            <person name="Hua S.X."/>
        </authorList>
    </citation>
    <scope>NUCLEOTIDE SEQUENCE [LARGE SCALE GENOMIC DNA]</scope>
    <source>
        <strain evidence="2">IBT 19404</strain>
    </source>
</reference>
<gene>
    <name evidence="1" type="ORF">BDW42DRAFT_176832</name>
</gene>